<sequence length="78" mass="8997">MTTKRRRITRQRVGPGALSEALAAWNAGLPPLEREPDNAEREQISHAVYGLSEFEVIPADKQPHLYEWRRWATERKSA</sequence>
<dbReference type="RefSeq" id="WP_192031343.1">
    <property type="nucleotide sequence ID" value="NZ_JACYTR010000072.1"/>
</dbReference>
<gene>
    <name evidence="1" type="ORF">IFO71_19410</name>
</gene>
<evidence type="ECO:0000313" key="2">
    <source>
        <dbReference type="Proteomes" id="UP000613768"/>
    </source>
</evidence>
<keyword evidence="2" id="KW-1185">Reference proteome</keyword>
<dbReference type="EMBL" id="JACYTR010000072">
    <property type="protein sequence ID" value="MBD8527921.1"/>
    <property type="molecule type" value="Genomic_DNA"/>
</dbReference>
<comment type="caution">
    <text evidence="1">The sequence shown here is derived from an EMBL/GenBank/DDBJ whole genome shotgun (WGS) entry which is preliminary data.</text>
</comment>
<accession>A0AAW3ZV48</accession>
<reference evidence="1 2" key="1">
    <citation type="submission" date="2020-09" db="EMBL/GenBank/DDBJ databases">
        <title>Pseudoxanthomonas sp. CAU 1598 isolated from sand of Yaerae Beach.</title>
        <authorList>
            <person name="Kim W."/>
        </authorList>
    </citation>
    <scope>NUCLEOTIDE SEQUENCE [LARGE SCALE GENOMIC DNA]</scope>
    <source>
        <strain evidence="1 2">CAU 1598</strain>
    </source>
</reference>
<name>A0AAW3ZV48_9GAMM</name>
<dbReference type="Proteomes" id="UP000613768">
    <property type="component" value="Unassembled WGS sequence"/>
</dbReference>
<evidence type="ECO:0000313" key="1">
    <source>
        <dbReference type="EMBL" id="MBD8527921.1"/>
    </source>
</evidence>
<organism evidence="1 2">
    <name type="scientific">Pseudomarimonas arenosa</name>
    <dbReference type="NCBI Taxonomy" id="2774145"/>
    <lineage>
        <taxon>Bacteria</taxon>
        <taxon>Pseudomonadati</taxon>
        <taxon>Pseudomonadota</taxon>
        <taxon>Gammaproteobacteria</taxon>
        <taxon>Lysobacterales</taxon>
        <taxon>Lysobacteraceae</taxon>
        <taxon>Pseudomarimonas</taxon>
    </lineage>
</organism>
<dbReference type="AlphaFoldDB" id="A0AAW3ZV48"/>
<proteinExistence type="predicted"/>
<protein>
    <submittedName>
        <fullName evidence="1">Uncharacterized protein</fullName>
    </submittedName>
</protein>